<keyword evidence="2" id="KW-0479">Metal-binding</keyword>
<evidence type="ECO:0000256" key="2">
    <source>
        <dbReference type="ARBA" id="ARBA00022723"/>
    </source>
</evidence>
<dbReference type="OrthoDB" id="4951847at2759"/>
<feature type="region of interest" description="Disordered" evidence="6">
    <location>
        <begin position="1"/>
        <end position="24"/>
    </location>
</feature>
<dbReference type="InterPro" id="IPR007021">
    <property type="entry name" value="DUF659"/>
</dbReference>
<keyword evidence="4" id="KW-0862">Zinc</keyword>
<dbReference type="Pfam" id="PF04937">
    <property type="entry name" value="DUF659"/>
    <property type="match status" value="1"/>
</dbReference>
<name>A0A915ZKV0_9GLOM</name>
<reference evidence="8" key="1">
    <citation type="submission" date="2020-05" db="EMBL/GenBank/DDBJ databases">
        <authorList>
            <person name="Rincon C."/>
            <person name="Sanders R I."/>
            <person name="Robbins C."/>
            <person name="Chaturvedi A."/>
        </authorList>
    </citation>
    <scope>NUCLEOTIDE SEQUENCE</scope>
    <source>
        <strain evidence="8">CHB12</strain>
    </source>
</reference>
<dbReference type="PANTHER" id="PTHR46481">
    <property type="entry name" value="ZINC FINGER BED DOMAIN-CONTAINING PROTEIN 4"/>
    <property type="match status" value="1"/>
</dbReference>
<dbReference type="GO" id="GO:0005634">
    <property type="term" value="C:nucleus"/>
    <property type="evidence" value="ECO:0007669"/>
    <property type="project" value="UniProtKB-SubCell"/>
</dbReference>
<feature type="domain" description="DUF659" evidence="7">
    <location>
        <begin position="214"/>
        <end position="269"/>
    </location>
</feature>
<evidence type="ECO:0000256" key="4">
    <source>
        <dbReference type="ARBA" id="ARBA00022833"/>
    </source>
</evidence>
<sequence>MPLNKTNKRTRQIEPEQNFKSKVRRPQDSVWEHFIKTPLSTAGHFTAECLYCEKKWTRGRPQELQVYLAKDCLNVDEKTRREYIQKILQLYNDDDTEDNKCFRIEQLNITDFWDVDQNSVEPLSKQKQEAIDQCLLKAFVCCSTPFAVVENPFFVDLIRKLQPGYKLPSREKLAGIMFSHAVVRIEDQVNSILGKAMNLTLGLDGWTNPSASEIEDVLQKIGPDKFAAVVTDNAANCALARSIISEKYPFIVNTRCIAHCVNLITKDVLGKFLSIFLNYFINLLNILVINN</sequence>
<evidence type="ECO:0000256" key="1">
    <source>
        <dbReference type="ARBA" id="ARBA00004123"/>
    </source>
</evidence>
<evidence type="ECO:0000259" key="7">
    <source>
        <dbReference type="Pfam" id="PF04937"/>
    </source>
</evidence>
<dbReference type="EMBL" id="CAGKOT010000038">
    <property type="protein sequence ID" value="CAB5378218.1"/>
    <property type="molecule type" value="Genomic_DNA"/>
</dbReference>
<dbReference type="PANTHER" id="PTHR46481:SF10">
    <property type="entry name" value="ZINC FINGER BED DOMAIN-CONTAINING PROTEIN 39"/>
    <property type="match status" value="1"/>
</dbReference>
<protein>
    <recommendedName>
        <fullName evidence="7">DUF659 domain-containing protein</fullName>
    </recommendedName>
</protein>
<evidence type="ECO:0000256" key="3">
    <source>
        <dbReference type="ARBA" id="ARBA00022771"/>
    </source>
</evidence>
<evidence type="ECO:0000256" key="5">
    <source>
        <dbReference type="ARBA" id="ARBA00023242"/>
    </source>
</evidence>
<organism evidence="8 9">
    <name type="scientific">Rhizophagus irregularis</name>
    <dbReference type="NCBI Taxonomy" id="588596"/>
    <lineage>
        <taxon>Eukaryota</taxon>
        <taxon>Fungi</taxon>
        <taxon>Fungi incertae sedis</taxon>
        <taxon>Mucoromycota</taxon>
        <taxon>Glomeromycotina</taxon>
        <taxon>Glomeromycetes</taxon>
        <taxon>Glomerales</taxon>
        <taxon>Glomeraceae</taxon>
        <taxon>Rhizophagus</taxon>
    </lineage>
</organism>
<keyword evidence="5" id="KW-0539">Nucleus</keyword>
<accession>A0A915ZKV0</accession>
<comment type="caution">
    <text evidence="8">The sequence shown here is derived from an EMBL/GenBank/DDBJ whole genome shotgun (WGS) entry which is preliminary data.</text>
</comment>
<proteinExistence type="predicted"/>
<comment type="subcellular location">
    <subcellularLocation>
        <location evidence="1">Nucleus</location>
    </subcellularLocation>
</comment>
<evidence type="ECO:0000313" key="8">
    <source>
        <dbReference type="EMBL" id="CAB5378218.1"/>
    </source>
</evidence>
<dbReference type="Proteomes" id="UP000684084">
    <property type="component" value="Unassembled WGS sequence"/>
</dbReference>
<dbReference type="InterPro" id="IPR052035">
    <property type="entry name" value="ZnF_BED_domain_contain"/>
</dbReference>
<keyword evidence="3" id="KW-0863">Zinc-finger</keyword>
<dbReference type="VEuPathDB" id="FungiDB:RhiirFUN_021779"/>
<gene>
    <name evidence="8" type="ORF">CHRIB12_LOCUS16135</name>
</gene>
<evidence type="ECO:0000313" key="9">
    <source>
        <dbReference type="Proteomes" id="UP000684084"/>
    </source>
</evidence>
<dbReference type="AlphaFoldDB" id="A0A915ZKV0"/>
<feature type="compositionally biased region" description="Basic and acidic residues" evidence="6">
    <location>
        <begin position="11"/>
        <end position="24"/>
    </location>
</feature>
<evidence type="ECO:0000256" key="6">
    <source>
        <dbReference type="SAM" id="MobiDB-lite"/>
    </source>
</evidence>
<dbReference type="GO" id="GO:0008270">
    <property type="term" value="F:zinc ion binding"/>
    <property type="evidence" value="ECO:0007669"/>
    <property type="project" value="UniProtKB-KW"/>
</dbReference>
<feature type="compositionally biased region" description="Basic residues" evidence="6">
    <location>
        <begin position="1"/>
        <end position="10"/>
    </location>
</feature>